<sequence>NWYQPMKLPSELQEFLDDERGALGLGPEEITPAFSTELKQKLATLQESFTPEQVAVFRRWDVGIPPGTEGVPAALQPVTRQEVINVLGQEIIRSAKSEIRAEFGETMTVYRSGFVGAEGLTSVTPSLKIAQDFWRGRAAAEAVETFVIDVADVQGFGNIRENELFVDVKDLRGGVPEPTGPVTPEVPAPTAEEAAAEPEAPSGAKQPWQMTFRELVSHTRGDALGTPERAMVARFLRDYGESVGYVYPHPFDPNEKITTTFTSQAQHEAIEKAQGEGRSIPPEVLNDYPDLKPSLAPIKPKTVPSARPDVVAKRKRNRTGVPKRSKQDVAAIVSAFTTYLNSPTTANAMALTEKLRTEERSKRIMRFT</sequence>
<gene>
    <name evidence="2" type="ORF">LCGC14_2987850</name>
</gene>
<protein>
    <submittedName>
        <fullName evidence="2">Uncharacterized protein</fullName>
    </submittedName>
</protein>
<feature type="non-terminal residue" evidence="2">
    <location>
        <position position="1"/>
    </location>
</feature>
<evidence type="ECO:0000256" key="1">
    <source>
        <dbReference type="SAM" id="MobiDB-lite"/>
    </source>
</evidence>
<feature type="compositionally biased region" description="Low complexity" evidence="1">
    <location>
        <begin position="188"/>
        <end position="201"/>
    </location>
</feature>
<dbReference type="EMBL" id="LAZR01061191">
    <property type="protein sequence ID" value="KKK64078.1"/>
    <property type="molecule type" value="Genomic_DNA"/>
</dbReference>
<organism evidence="2">
    <name type="scientific">marine sediment metagenome</name>
    <dbReference type="NCBI Taxonomy" id="412755"/>
    <lineage>
        <taxon>unclassified sequences</taxon>
        <taxon>metagenomes</taxon>
        <taxon>ecological metagenomes</taxon>
    </lineage>
</organism>
<proteinExistence type="predicted"/>
<feature type="non-terminal residue" evidence="2">
    <location>
        <position position="368"/>
    </location>
</feature>
<feature type="region of interest" description="Disordered" evidence="1">
    <location>
        <begin position="171"/>
        <end position="205"/>
    </location>
</feature>
<name>A0A0F8X5K9_9ZZZZ</name>
<feature type="compositionally biased region" description="Pro residues" evidence="1">
    <location>
        <begin position="178"/>
        <end position="187"/>
    </location>
</feature>
<evidence type="ECO:0000313" key="2">
    <source>
        <dbReference type="EMBL" id="KKK64078.1"/>
    </source>
</evidence>
<comment type="caution">
    <text evidence="2">The sequence shown here is derived from an EMBL/GenBank/DDBJ whole genome shotgun (WGS) entry which is preliminary data.</text>
</comment>
<dbReference type="AlphaFoldDB" id="A0A0F8X5K9"/>
<reference evidence="2" key="1">
    <citation type="journal article" date="2015" name="Nature">
        <title>Complex archaea that bridge the gap between prokaryotes and eukaryotes.</title>
        <authorList>
            <person name="Spang A."/>
            <person name="Saw J.H."/>
            <person name="Jorgensen S.L."/>
            <person name="Zaremba-Niedzwiedzka K."/>
            <person name="Martijn J."/>
            <person name="Lind A.E."/>
            <person name="van Eijk R."/>
            <person name="Schleper C."/>
            <person name="Guy L."/>
            <person name="Ettema T.J."/>
        </authorList>
    </citation>
    <scope>NUCLEOTIDE SEQUENCE</scope>
</reference>
<accession>A0A0F8X5K9</accession>